<evidence type="ECO:0000256" key="7">
    <source>
        <dbReference type="ARBA" id="ARBA00022692"/>
    </source>
</evidence>
<dbReference type="EMBL" id="PXXK01000378">
    <property type="protein sequence ID" value="RFN45067.1"/>
    <property type="molecule type" value="Genomic_DNA"/>
</dbReference>
<keyword evidence="9 14" id="KW-1133">Transmembrane helix</keyword>
<dbReference type="InterPro" id="IPR052337">
    <property type="entry name" value="SAT4-like"/>
</dbReference>
<evidence type="ECO:0000256" key="11">
    <source>
        <dbReference type="ARBA" id="ARBA00023157"/>
    </source>
</evidence>
<evidence type="ECO:0000256" key="13">
    <source>
        <dbReference type="ARBA" id="ARBA00038359"/>
    </source>
</evidence>
<evidence type="ECO:0000256" key="12">
    <source>
        <dbReference type="ARBA" id="ARBA00023288"/>
    </source>
</evidence>
<dbReference type="STRING" id="2594813.A0A395MAX4"/>
<dbReference type="Pfam" id="PF05730">
    <property type="entry name" value="CFEM"/>
    <property type="match status" value="1"/>
</dbReference>
<evidence type="ECO:0000256" key="2">
    <source>
        <dbReference type="ARBA" id="ARBA00004589"/>
    </source>
</evidence>
<dbReference type="InterPro" id="IPR049326">
    <property type="entry name" value="Rhodopsin_dom_fungi"/>
</dbReference>
<evidence type="ECO:0000256" key="14">
    <source>
        <dbReference type="SAM" id="Phobius"/>
    </source>
</evidence>
<keyword evidence="6" id="KW-0336">GPI-anchor</keyword>
<accession>A0A395MAX4</accession>
<evidence type="ECO:0000259" key="16">
    <source>
        <dbReference type="Pfam" id="PF05730"/>
    </source>
</evidence>
<proteinExistence type="inferred from homology"/>
<evidence type="ECO:0000313" key="18">
    <source>
        <dbReference type="EMBL" id="RFN45067.1"/>
    </source>
</evidence>
<keyword evidence="12" id="KW-0449">Lipoprotein</keyword>
<keyword evidence="7 14" id="KW-0812">Transmembrane</keyword>
<feature type="signal peptide" evidence="15">
    <location>
        <begin position="1"/>
        <end position="19"/>
    </location>
</feature>
<evidence type="ECO:0000256" key="1">
    <source>
        <dbReference type="ARBA" id="ARBA00004141"/>
    </source>
</evidence>
<dbReference type="PANTHER" id="PTHR33048:SF143">
    <property type="entry name" value="EXTRACELLULAR MEMBRANE PROTEIN CFEM DOMAIN-CONTAINING PROTEIN-RELATED"/>
    <property type="match status" value="1"/>
</dbReference>
<evidence type="ECO:0000256" key="9">
    <source>
        <dbReference type="ARBA" id="ARBA00022989"/>
    </source>
</evidence>
<feature type="domain" description="Rhodopsin" evidence="17">
    <location>
        <begin position="113"/>
        <end position="238"/>
    </location>
</feature>
<evidence type="ECO:0000256" key="5">
    <source>
        <dbReference type="ARBA" id="ARBA00022525"/>
    </source>
</evidence>
<dbReference type="Pfam" id="PF20684">
    <property type="entry name" value="Fung_rhodopsin"/>
    <property type="match status" value="1"/>
</dbReference>
<organism evidence="18 19">
    <name type="scientific">Fusarium flagelliforme</name>
    <dbReference type="NCBI Taxonomy" id="2675880"/>
    <lineage>
        <taxon>Eukaryota</taxon>
        <taxon>Fungi</taxon>
        <taxon>Dikarya</taxon>
        <taxon>Ascomycota</taxon>
        <taxon>Pezizomycotina</taxon>
        <taxon>Sordariomycetes</taxon>
        <taxon>Hypocreomycetidae</taxon>
        <taxon>Hypocreales</taxon>
        <taxon>Nectriaceae</taxon>
        <taxon>Fusarium</taxon>
        <taxon>Fusarium incarnatum-equiseti species complex</taxon>
    </lineage>
</organism>
<name>A0A395MAX4_9HYPO</name>
<evidence type="ECO:0000256" key="4">
    <source>
        <dbReference type="ARBA" id="ARBA00010031"/>
    </source>
</evidence>
<dbReference type="GO" id="GO:0005576">
    <property type="term" value="C:extracellular region"/>
    <property type="evidence" value="ECO:0007669"/>
    <property type="project" value="UniProtKB-SubCell"/>
</dbReference>
<comment type="similarity">
    <text evidence="4">Belongs to the RBT5 family.</text>
</comment>
<evidence type="ECO:0000256" key="15">
    <source>
        <dbReference type="SAM" id="SignalP"/>
    </source>
</evidence>
<evidence type="ECO:0000313" key="19">
    <source>
        <dbReference type="Proteomes" id="UP000265631"/>
    </source>
</evidence>
<keyword evidence="8 15" id="KW-0732">Signal</keyword>
<keyword evidence="11" id="KW-1015">Disulfide bond</keyword>
<feature type="transmembrane region" description="Helical" evidence="14">
    <location>
        <begin position="95"/>
        <end position="113"/>
    </location>
</feature>
<dbReference type="Proteomes" id="UP000265631">
    <property type="component" value="Unassembled WGS sequence"/>
</dbReference>
<evidence type="ECO:0000256" key="8">
    <source>
        <dbReference type="ARBA" id="ARBA00022729"/>
    </source>
</evidence>
<dbReference type="InterPro" id="IPR008427">
    <property type="entry name" value="Extracellular_membr_CFEM_dom"/>
</dbReference>
<evidence type="ECO:0000259" key="17">
    <source>
        <dbReference type="Pfam" id="PF20684"/>
    </source>
</evidence>
<dbReference type="PANTHER" id="PTHR33048">
    <property type="entry name" value="PTH11-LIKE INTEGRAL MEMBRANE PROTEIN (AFU_ORTHOLOGUE AFUA_5G11245)"/>
    <property type="match status" value="1"/>
</dbReference>
<dbReference type="AlphaFoldDB" id="A0A395MAX4"/>
<sequence length="258" mass="29334">MSKFATIFAILGLGRYATAQSTSVNLPACGIQCFTKIMSMSQFAEQTSQQLCVNFEFVQALGLCLEEGCNDEEIQVVKDAAIRQCDVQRRDYRPALRTASLIIFGFALLCFCMRLLSKFLHRSNWGADDTFMSLAAFLVVPLLILFQLMISHGVGLDLRTLSREQVVFIFKMFFIQQVTYFITLGFVKASVLAFYLRIFTDHKFRFAVWITQSINLTTATLYAILILLQKKPISLNWTGGGMALRTEVKKESWRYSDV</sequence>
<feature type="domain" description="CFEM" evidence="16">
    <location>
        <begin position="25"/>
        <end position="86"/>
    </location>
</feature>
<gene>
    <name evidence="18" type="ORF">FIE12Z_10685</name>
</gene>
<feature type="transmembrane region" description="Helical" evidence="14">
    <location>
        <begin position="208"/>
        <end position="228"/>
    </location>
</feature>
<comment type="subcellular location">
    <subcellularLocation>
        <location evidence="2">Membrane</location>
        <topology evidence="2">Lipid-anchor</topology>
        <topology evidence="2">GPI-anchor</topology>
    </subcellularLocation>
    <subcellularLocation>
        <location evidence="1">Membrane</location>
        <topology evidence="1">Multi-pass membrane protein</topology>
    </subcellularLocation>
    <subcellularLocation>
        <location evidence="3">Secreted</location>
    </subcellularLocation>
</comment>
<comment type="similarity">
    <text evidence="13">Belongs to the SAT4 family.</text>
</comment>
<dbReference type="GO" id="GO:0098552">
    <property type="term" value="C:side of membrane"/>
    <property type="evidence" value="ECO:0007669"/>
    <property type="project" value="UniProtKB-KW"/>
</dbReference>
<keyword evidence="19" id="KW-1185">Reference proteome</keyword>
<evidence type="ECO:0000256" key="10">
    <source>
        <dbReference type="ARBA" id="ARBA00023136"/>
    </source>
</evidence>
<reference evidence="18 19" key="1">
    <citation type="journal article" date="2018" name="PLoS Pathog.">
        <title>Evolution of structural diversity of trichothecenes, a family of toxins produced by plant pathogenic and entomopathogenic fungi.</title>
        <authorList>
            <person name="Proctor R.H."/>
            <person name="McCormick S.P."/>
            <person name="Kim H.S."/>
            <person name="Cardoza R.E."/>
            <person name="Stanley A.M."/>
            <person name="Lindo L."/>
            <person name="Kelly A."/>
            <person name="Brown D.W."/>
            <person name="Lee T."/>
            <person name="Vaughan M.M."/>
            <person name="Alexander N.J."/>
            <person name="Busman M."/>
            <person name="Gutierrez S."/>
        </authorList>
    </citation>
    <scope>NUCLEOTIDE SEQUENCE [LARGE SCALE GENOMIC DNA]</scope>
    <source>
        <strain evidence="18 19">NRRL 13405</strain>
    </source>
</reference>
<feature type="chain" id="PRO_5017213311" evidence="15">
    <location>
        <begin position="20"/>
        <end position="258"/>
    </location>
</feature>
<evidence type="ECO:0000256" key="3">
    <source>
        <dbReference type="ARBA" id="ARBA00004613"/>
    </source>
</evidence>
<evidence type="ECO:0000256" key="6">
    <source>
        <dbReference type="ARBA" id="ARBA00022622"/>
    </source>
</evidence>
<keyword evidence="10 14" id="KW-0472">Membrane</keyword>
<comment type="caution">
    <text evidence="18">The sequence shown here is derived from an EMBL/GenBank/DDBJ whole genome shotgun (WGS) entry which is preliminary data.</text>
</comment>
<protein>
    <submittedName>
        <fullName evidence="18">Uncharacterized protein</fullName>
    </submittedName>
</protein>
<feature type="transmembrane region" description="Helical" evidence="14">
    <location>
        <begin position="134"/>
        <end position="154"/>
    </location>
</feature>
<feature type="transmembrane region" description="Helical" evidence="14">
    <location>
        <begin position="174"/>
        <end position="196"/>
    </location>
</feature>
<keyword evidence="5" id="KW-0964">Secreted</keyword>
<keyword evidence="6" id="KW-0325">Glycoprotein</keyword>